<keyword evidence="1" id="KW-1133">Transmembrane helix</keyword>
<keyword evidence="3" id="KW-1185">Reference proteome</keyword>
<evidence type="ECO:0000256" key="1">
    <source>
        <dbReference type="SAM" id="Phobius"/>
    </source>
</evidence>
<reference evidence="2 3" key="1">
    <citation type="submission" date="2018-07" db="EMBL/GenBank/DDBJ databases">
        <title>Genomic Encyclopedia of Type Strains, Phase III (KMG-III): the genomes of soil and plant-associated and newly described type strains.</title>
        <authorList>
            <person name="Whitman W."/>
        </authorList>
    </citation>
    <scope>NUCLEOTIDE SEQUENCE [LARGE SCALE GENOMIC DNA]</scope>
    <source>
        <strain evidence="2 3">CECT 7287</strain>
    </source>
</reference>
<accession>A0A3D9I840</accession>
<protein>
    <submittedName>
        <fullName evidence="2">Uncharacterized protein</fullName>
    </submittedName>
</protein>
<dbReference type="EMBL" id="QRDZ01000035">
    <property type="protein sequence ID" value="RED57907.1"/>
    <property type="molecule type" value="Genomic_DNA"/>
</dbReference>
<gene>
    <name evidence="2" type="ORF">DFP98_1352</name>
</gene>
<keyword evidence="1" id="KW-0812">Transmembrane</keyword>
<keyword evidence="1" id="KW-0472">Membrane</keyword>
<name>A0A3D9I840_9BACL</name>
<sequence length="97" mass="11477">MQGYVWENISGSRITDFADWHFQMDAILQFHNFELKYNEIISLTDNHSLIDNQKLTVTRDLKGAKEIRRIYYTKVATYYLGITAVFLFPIILVWISI</sequence>
<organism evidence="2 3">
    <name type="scientific">Cohnella phaseoli</name>
    <dbReference type="NCBI Taxonomy" id="456490"/>
    <lineage>
        <taxon>Bacteria</taxon>
        <taxon>Bacillati</taxon>
        <taxon>Bacillota</taxon>
        <taxon>Bacilli</taxon>
        <taxon>Bacillales</taxon>
        <taxon>Paenibacillaceae</taxon>
        <taxon>Cohnella</taxon>
    </lineage>
</organism>
<feature type="transmembrane region" description="Helical" evidence="1">
    <location>
        <begin position="75"/>
        <end position="95"/>
    </location>
</feature>
<dbReference type="AlphaFoldDB" id="A0A3D9I840"/>
<evidence type="ECO:0000313" key="2">
    <source>
        <dbReference type="EMBL" id="RED57907.1"/>
    </source>
</evidence>
<dbReference type="Proteomes" id="UP000256977">
    <property type="component" value="Unassembled WGS sequence"/>
</dbReference>
<evidence type="ECO:0000313" key="3">
    <source>
        <dbReference type="Proteomes" id="UP000256977"/>
    </source>
</evidence>
<comment type="caution">
    <text evidence="2">The sequence shown here is derived from an EMBL/GenBank/DDBJ whole genome shotgun (WGS) entry which is preliminary data.</text>
</comment>
<proteinExistence type="predicted"/>